<dbReference type="AlphaFoldDB" id="A0A9J5WPI7"/>
<keyword evidence="2" id="KW-1185">Reference proteome</keyword>
<dbReference type="EMBL" id="JACXVP010000011">
    <property type="protein sequence ID" value="KAG5577111.1"/>
    <property type="molecule type" value="Genomic_DNA"/>
</dbReference>
<proteinExistence type="predicted"/>
<sequence>MSNNVMERKIIVRWVCPLARSYKCNTDGSSKYIIKCSSKAFCVRDRVEILKEKEVVIIHTFREDNNLADFLTNIVYGFVDTVMQFFSNEDMIIQARTMIQEDKQGLVELWLSLLVFLNNCSRLY</sequence>
<gene>
    <name evidence="1" type="ORF">H5410_057245</name>
</gene>
<comment type="caution">
    <text evidence="1">The sequence shown here is derived from an EMBL/GenBank/DDBJ whole genome shotgun (WGS) entry which is preliminary data.</text>
</comment>
<organism evidence="1 2">
    <name type="scientific">Solanum commersonii</name>
    <name type="common">Commerson's wild potato</name>
    <name type="synonym">Commerson's nightshade</name>
    <dbReference type="NCBI Taxonomy" id="4109"/>
    <lineage>
        <taxon>Eukaryota</taxon>
        <taxon>Viridiplantae</taxon>
        <taxon>Streptophyta</taxon>
        <taxon>Embryophyta</taxon>
        <taxon>Tracheophyta</taxon>
        <taxon>Spermatophyta</taxon>
        <taxon>Magnoliopsida</taxon>
        <taxon>eudicotyledons</taxon>
        <taxon>Gunneridae</taxon>
        <taxon>Pentapetalae</taxon>
        <taxon>asterids</taxon>
        <taxon>lamiids</taxon>
        <taxon>Solanales</taxon>
        <taxon>Solanaceae</taxon>
        <taxon>Solanoideae</taxon>
        <taxon>Solaneae</taxon>
        <taxon>Solanum</taxon>
    </lineage>
</organism>
<dbReference type="Proteomes" id="UP000824120">
    <property type="component" value="Chromosome 11"/>
</dbReference>
<evidence type="ECO:0000313" key="1">
    <source>
        <dbReference type="EMBL" id="KAG5577111.1"/>
    </source>
</evidence>
<evidence type="ECO:0000313" key="2">
    <source>
        <dbReference type="Proteomes" id="UP000824120"/>
    </source>
</evidence>
<protein>
    <submittedName>
        <fullName evidence="1">Uncharacterized protein</fullName>
    </submittedName>
</protein>
<accession>A0A9J5WPI7</accession>
<name>A0A9J5WPI7_SOLCO</name>
<dbReference type="OrthoDB" id="1300727at2759"/>
<reference evidence="1 2" key="1">
    <citation type="submission" date="2020-09" db="EMBL/GenBank/DDBJ databases">
        <title>De no assembly of potato wild relative species, Solanum commersonii.</title>
        <authorList>
            <person name="Cho K."/>
        </authorList>
    </citation>
    <scope>NUCLEOTIDE SEQUENCE [LARGE SCALE GENOMIC DNA]</scope>
    <source>
        <strain evidence="1">LZ3.2</strain>
        <tissue evidence="1">Leaf</tissue>
    </source>
</reference>